<evidence type="ECO:0000256" key="1">
    <source>
        <dbReference type="SAM" id="SignalP"/>
    </source>
</evidence>
<keyword evidence="1" id="KW-0732">Signal</keyword>
<evidence type="ECO:0000313" key="3">
    <source>
        <dbReference type="Proteomes" id="UP000094844"/>
    </source>
</evidence>
<dbReference type="OrthoDB" id="6636552at2"/>
<feature type="chain" id="PRO_5008751775" description="Lipoprotein" evidence="1">
    <location>
        <begin position="28"/>
        <end position="96"/>
    </location>
</feature>
<organism evidence="2 3">
    <name type="scientific">Hafnia alvei</name>
    <dbReference type="NCBI Taxonomy" id="569"/>
    <lineage>
        <taxon>Bacteria</taxon>
        <taxon>Pseudomonadati</taxon>
        <taxon>Pseudomonadota</taxon>
        <taxon>Gammaproteobacteria</taxon>
        <taxon>Enterobacterales</taxon>
        <taxon>Hafniaceae</taxon>
        <taxon>Hafnia</taxon>
    </lineage>
</organism>
<sequence>MAGTPSIKRAIRTLCVLGTLLSAAALSGCGDKVEREFIQGCKYGGGTTALCGCVYDKLKIKYSHQTLEKINQQSGDIPPDFMDNMLSAAQQCRNQG</sequence>
<dbReference type="AlphaFoldDB" id="A0A1C6Z012"/>
<reference evidence="2 3" key="1">
    <citation type="submission" date="2016-09" db="EMBL/GenBank/DDBJ databases">
        <authorList>
            <person name="Capua I."/>
            <person name="De Benedictis P."/>
            <person name="Joannis T."/>
            <person name="Lombin L.H."/>
            <person name="Cattoli G."/>
        </authorList>
    </citation>
    <scope>NUCLEOTIDE SEQUENCE [LARGE SCALE GENOMIC DNA]</scope>
    <source>
        <strain evidence="2 3">GB001</strain>
    </source>
</reference>
<name>A0A1C6Z012_HAFAL</name>
<proteinExistence type="predicted"/>
<feature type="signal peptide" evidence="1">
    <location>
        <begin position="1"/>
        <end position="27"/>
    </location>
</feature>
<evidence type="ECO:0000313" key="2">
    <source>
        <dbReference type="EMBL" id="SCM52434.1"/>
    </source>
</evidence>
<dbReference type="Proteomes" id="UP000094844">
    <property type="component" value="Unassembled WGS sequence"/>
</dbReference>
<gene>
    <name evidence="2" type="ORF">BN1044_01918</name>
</gene>
<evidence type="ECO:0008006" key="4">
    <source>
        <dbReference type="Google" id="ProtNLM"/>
    </source>
</evidence>
<accession>A0A1C6Z012</accession>
<dbReference type="EMBL" id="FMIQ01000034">
    <property type="protein sequence ID" value="SCM52434.1"/>
    <property type="molecule type" value="Genomic_DNA"/>
</dbReference>
<protein>
    <recommendedName>
        <fullName evidence="4">Lipoprotein</fullName>
    </recommendedName>
</protein>